<protein>
    <submittedName>
        <fullName evidence="2">(apollo) hypothetical protein</fullName>
    </submittedName>
</protein>
<gene>
    <name evidence="2" type="ORF">PAPOLLO_LOCUS13485</name>
</gene>
<keyword evidence="3" id="KW-1185">Reference proteome</keyword>
<feature type="signal peptide" evidence="1">
    <location>
        <begin position="1"/>
        <end position="24"/>
    </location>
</feature>
<feature type="chain" id="PRO_5035854627" evidence="1">
    <location>
        <begin position="25"/>
        <end position="102"/>
    </location>
</feature>
<proteinExistence type="predicted"/>
<dbReference type="AlphaFoldDB" id="A0A8S3X303"/>
<keyword evidence="1" id="KW-0732">Signal</keyword>
<evidence type="ECO:0000313" key="3">
    <source>
        <dbReference type="Proteomes" id="UP000691718"/>
    </source>
</evidence>
<evidence type="ECO:0000313" key="2">
    <source>
        <dbReference type="EMBL" id="CAG4998898.1"/>
    </source>
</evidence>
<dbReference type="OrthoDB" id="7416635at2759"/>
<dbReference type="Proteomes" id="UP000691718">
    <property type="component" value="Unassembled WGS sequence"/>
</dbReference>
<evidence type="ECO:0000256" key="1">
    <source>
        <dbReference type="SAM" id="SignalP"/>
    </source>
</evidence>
<reference evidence="2" key="1">
    <citation type="submission" date="2021-04" db="EMBL/GenBank/DDBJ databases">
        <authorList>
            <person name="Tunstrom K."/>
        </authorList>
    </citation>
    <scope>NUCLEOTIDE SEQUENCE</scope>
</reference>
<organism evidence="2 3">
    <name type="scientific">Parnassius apollo</name>
    <name type="common">Apollo butterfly</name>
    <name type="synonym">Papilio apollo</name>
    <dbReference type="NCBI Taxonomy" id="110799"/>
    <lineage>
        <taxon>Eukaryota</taxon>
        <taxon>Metazoa</taxon>
        <taxon>Ecdysozoa</taxon>
        <taxon>Arthropoda</taxon>
        <taxon>Hexapoda</taxon>
        <taxon>Insecta</taxon>
        <taxon>Pterygota</taxon>
        <taxon>Neoptera</taxon>
        <taxon>Endopterygota</taxon>
        <taxon>Lepidoptera</taxon>
        <taxon>Glossata</taxon>
        <taxon>Ditrysia</taxon>
        <taxon>Papilionoidea</taxon>
        <taxon>Papilionidae</taxon>
        <taxon>Parnassiinae</taxon>
        <taxon>Parnassini</taxon>
        <taxon>Parnassius</taxon>
        <taxon>Parnassius</taxon>
    </lineage>
</organism>
<dbReference type="EMBL" id="CAJQZP010000935">
    <property type="protein sequence ID" value="CAG4998898.1"/>
    <property type="molecule type" value="Genomic_DNA"/>
</dbReference>
<name>A0A8S3X303_PARAO</name>
<accession>A0A8S3X303</accession>
<comment type="caution">
    <text evidence="2">The sequence shown here is derived from an EMBL/GenBank/DDBJ whole genome shotgun (WGS) entry which is preliminary data.</text>
</comment>
<sequence>MQFRKFSLVLLTTIVSLLVKNSYALPRDSSVVKQETVVVLNNQLETKDQHLTPDVTVEREYKIPGRIFCQLEEPTEDIICQQHCLPKGYTYGICVSNTCSCI</sequence>